<dbReference type="EMBL" id="JAEACU010000010">
    <property type="protein sequence ID" value="KAH7516287.1"/>
    <property type="molecule type" value="Genomic_DNA"/>
</dbReference>
<evidence type="ECO:0000313" key="2">
    <source>
        <dbReference type="Proteomes" id="UP000813462"/>
    </source>
</evidence>
<proteinExistence type="predicted"/>
<evidence type="ECO:0000313" key="1">
    <source>
        <dbReference type="EMBL" id="KAH7516287.1"/>
    </source>
</evidence>
<dbReference type="InterPro" id="IPR008949">
    <property type="entry name" value="Isoprenoid_synthase_dom_sf"/>
</dbReference>
<dbReference type="Proteomes" id="UP000813462">
    <property type="component" value="Unassembled WGS sequence"/>
</dbReference>
<organism evidence="1 2">
    <name type="scientific">Ziziphus jujuba var. spinosa</name>
    <dbReference type="NCBI Taxonomy" id="714518"/>
    <lineage>
        <taxon>Eukaryota</taxon>
        <taxon>Viridiplantae</taxon>
        <taxon>Streptophyta</taxon>
        <taxon>Embryophyta</taxon>
        <taxon>Tracheophyta</taxon>
        <taxon>Spermatophyta</taxon>
        <taxon>Magnoliopsida</taxon>
        <taxon>eudicotyledons</taxon>
        <taxon>Gunneridae</taxon>
        <taxon>Pentapetalae</taxon>
        <taxon>rosids</taxon>
        <taxon>fabids</taxon>
        <taxon>Rosales</taxon>
        <taxon>Rhamnaceae</taxon>
        <taxon>Paliureae</taxon>
        <taxon>Ziziphus</taxon>
    </lineage>
</organism>
<sequence length="104" mass="12093">MRGSDQDDRTVESLRWMRWLMIWKKPDSQAARLLWSKMVNRRVELLLDGMGAEALNHSNECVDIVTQEALQCLEDYPNILRWPSMIFRLADDLGTSSVNITIIN</sequence>
<dbReference type="Gene3D" id="1.10.600.10">
    <property type="entry name" value="Farnesyl Diphosphate Synthase"/>
    <property type="match status" value="1"/>
</dbReference>
<name>A0A978UN85_ZIZJJ</name>
<dbReference type="AlphaFoldDB" id="A0A978UN85"/>
<comment type="caution">
    <text evidence="1">The sequence shown here is derived from an EMBL/GenBank/DDBJ whole genome shotgun (WGS) entry which is preliminary data.</text>
</comment>
<gene>
    <name evidence="1" type="ORF">FEM48_Zijuj10G0119300</name>
</gene>
<protein>
    <submittedName>
        <fullName evidence="1">Uncharacterized protein</fullName>
    </submittedName>
</protein>
<accession>A0A978UN85</accession>
<reference evidence="1" key="1">
    <citation type="journal article" date="2021" name="Front. Plant Sci.">
        <title>Chromosome-Scale Genome Assembly for Chinese Sour Jujube and Insights Into Its Genome Evolution and Domestication Signature.</title>
        <authorList>
            <person name="Shen L.-Y."/>
            <person name="Luo H."/>
            <person name="Wang X.-L."/>
            <person name="Wang X.-M."/>
            <person name="Qiu X.-J."/>
            <person name="Liu H."/>
            <person name="Zhou S.-S."/>
            <person name="Jia K.-H."/>
            <person name="Nie S."/>
            <person name="Bao Y.-T."/>
            <person name="Zhang R.-G."/>
            <person name="Yun Q.-Z."/>
            <person name="Chai Y.-H."/>
            <person name="Lu J.-Y."/>
            <person name="Li Y."/>
            <person name="Zhao S.-W."/>
            <person name="Mao J.-F."/>
            <person name="Jia S.-G."/>
            <person name="Mao Y.-M."/>
        </authorList>
    </citation>
    <scope>NUCLEOTIDE SEQUENCE</scope>
    <source>
        <strain evidence="1">AT0</strain>
        <tissue evidence="1">Leaf</tissue>
    </source>
</reference>